<organism evidence="1 2">
    <name type="scientific">Menidia menidia</name>
    <name type="common">Atlantic silverside</name>
    <dbReference type="NCBI Taxonomy" id="238744"/>
    <lineage>
        <taxon>Eukaryota</taxon>
        <taxon>Metazoa</taxon>
        <taxon>Chordata</taxon>
        <taxon>Craniata</taxon>
        <taxon>Vertebrata</taxon>
        <taxon>Euteleostomi</taxon>
        <taxon>Actinopterygii</taxon>
        <taxon>Neopterygii</taxon>
        <taxon>Teleostei</taxon>
        <taxon>Neoteleostei</taxon>
        <taxon>Acanthomorphata</taxon>
        <taxon>Ovalentaria</taxon>
        <taxon>Atherinomorphae</taxon>
        <taxon>Atheriniformes</taxon>
        <taxon>Atherinopsidae</taxon>
        <taxon>Menidiinae</taxon>
        <taxon>Menidia</taxon>
    </lineage>
</organism>
<proteinExistence type="predicted"/>
<feature type="non-terminal residue" evidence="1">
    <location>
        <position position="238"/>
    </location>
</feature>
<protein>
    <submittedName>
        <fullName evidence="1">(Atlantic silverside) hypothetical protein</fullName>
    </submittedName>
</protein>
<comment type="caution">
    <text evidence="1">The sequence shown here is derived from an EMBL/GenBank/DDBJ whole genome shotgun (WGS) entry which is preliminary data.</text>
</comment>
<dbReference type="AlphaFoldDB" id="A0A8S4B5U9"/>
<reference evidence="1" key="1">
    <citation type="submission" date="2021-05" db="EMBL/GenBank/DDBJ databases">
        <authorList>
            <person name="Tigano A."/>
        </authorList>
    </citation>
    <scope>NUCLEOTIDE SEQUENCE</scope>
</reference>
<name>A0A8S4B5U9_9TELE</name>
<gene>
    <name evidence="1" type="ORF">MMEN_LOCUS10664</name>
</gene>
<dbReference type="EMBL" id="CAJRST010011112">
    <property type="protein sequence ID" value="CAG5923572.1"/>
    <property type="molecule type" value="Genomic_DNA"/>
</dbReference>
<evidence type="ECO:0000313" key="2">
    <source>
        <dbReference type="Proteomes" id="UP000677803"/>
    </source>
</evidence>
<accession>A0A8S4B5U9</accession>
<evidence type="ECO:0000313" key="1">
    <source>
        <dbReference type="EMBL" id="CAG5923572.1"/>
    </source>
</evidence>
<keyword evidence="2" id="KW-1185">Reference proteome</keyword>
<sequence length="238" mass="27046">MKILPDELYSQSQIGYTAGAISFNQYVLTLQIPVSNSRFALSAKDLRVERSVFMVVSDKIELGPRASSFDICSDESCEGMDFTKQLDGFCQALKQVFPEDFKGQQWEEGSSEDMVQRAQLVKTLLPAYQFGYKSSEHDHFIKSTDSSPPPTESGMIQDQCADQRSGEQLYYGKEMPLCWNRLAGCWTLEAERPWPNFQLYAKVPVIWARILKDRDWVVPKILKVVHALRGDAVDGKNQ</sequence>
<dbReference type="Proteomes" id="UP000677803">
    <property type="component" value="Unassembled WGS sequence"/>
</dbReference>